<proteinExistence type="predicted"/>
<gene>
    <name evidence="1" type="ORF">SAMN05216275_10530</name>
</gene>
<evidence type="ECO:0000313" key="2">
    <source>
        <dbReference type="Proteomes" id="UP000199111"/>
    </source>
</evidence>
<name>A0A1I3L6C5_9ACTN</name>
<protein>
    <submittedName>
        <fullName evidence="1">Uncharacterized protein</fullName>
    </submittedName>
</protein>
<dbReference type="AlphaFoldDB" id="A0A1I3L6C5"/>
<dbReference type="EMBL" id="FOQY01000005">
    <property type="protein sequence ID" value="SFI80332.1"/>
    <property type="molecule type" value="Genomic_DNA"/>
</dbReference>
<sequence length="72" mass="7986">MTELLVEPKGYKAIVVDSYQDAWQLQGVGRWDCAVGGYDYSGWTWYRLVNELGPITLICAGDPGDNGDEETV</sequence>
<dbReference type="RefSeq" id="WP_093886519.1">
    <property type="nucleotide sequence ID" value="NZ_FOQY01000005.1"/>
</dbReference>
<accession>A0A1I3L6C5</accession>
<reference evidence="2" key="1">
    <citation type="submission" date="2016-10" db="EMBL/GenBank/DDBJ databases">
        <authorList>
            <person name="Varghese N."/>
            <person name="Submissions S."/>
        </authorList>
    </citation>
    <scope>NUCLEOTIDE SEQUENCE [LARGE SCALE GENOMIC DNA]</scope>
    <source>
        <strain evidence="2">CGMCC 4.2126</strain>
    </source>
</reference>
<dbReference type="Proteomes" id="UP000199111">
    <property type="component" value="Unassembled WGS sequence"/>
</dbReference>
<keyword evidence="2" id="KW-1185">Reference proteome</keyword>
<organism evidence="1 2">
    <name type="scientific">Streptosporangium canum</name>
    <dbReference type="NCBI Taxonomy" id="324952"/>
    <lineage>
        <taxon>Bacteria</taxon>
        <taxon>Bacillati</taxon>
        <taxon>Actinomycetota</taxon>
        <taxon>Actinomycetes</taxon>
        <taxon>Streptosporangiales</taxon>
        <taxon>Streptosporangiaceae</taxon>
        <taxon>Streptosporangium</taxon>
    </lineage>
</organism>
<dbReference type="GeneID" id="96297568"/>
<evidence type="ECO:0000313" key="1">
    <source>
        <dbReference type="EMBL" id="SFI80332.1"/>
    </source>
</evidence>